<feature type="binding site" evidence="13">
    <location>
        <position position="434"/>
    </location>
    <ligand>
        <name>Zn(2+)</name>
        <dbReference type="ChEBI" id="CHEBI:29105"/>
        <label>2</label>
    </ligand>
</feature>
<feature type="binding site" evidence="13">
    <location>
        <position position="400"/>
    </location>
    <ligand>
        <name>Zn(2+)</name>
        <dbReference type="ChEBI" id="CHEBI:29105"/>
        <label>2</label>
    </ligand>
</feature>
<dbReference type="PROSITE" id="PS50015">
    <property type="entry name" value="SAP_B"/>
    <property type="match status" value="1"/>
</dbReference>
<dbReference type="Pfam" id="PF19272">
    <property type="entry name" value="ASMase_C"/>
    <property type="match status" value="1"/>
</dbReference>
<dbReference type="EC" id="3.1.4.12" evidence="12"/>
<feature type="disulfide bond" evidence="14">
    <location>
        <begin position="85"/>
        <end position="96"/>
    </location>
</feature>
<dbReference type="InterPro" id="IPR029052">
    <property type="entry name" value="Metallo-depent_PP-like"/>
</dbReference>
<evidence type="ECO:0000256" key="12">
    <source>
        <dbReference type="PIRNR" id="PIRNR000948"/>
    </source>
</evidence>
<feature type="disulfide bond" evidence="14">
    <location>
        <begin position="198"/>
        <end position="223"/>
    </location>
</feature>
<feature type="binding site" evidence="13">
    <location>
        <position position="173"/>
    </location>
    <ligand>
        <name>Zn(2+)</name>
        <dbReference type="ChEBI" id="CHEBI:29105"/>
        <label>1</label>
    </ligand>
</feature>
<dbReference type="AlphaFoldDB" id="A0AAF3EEF8"/>
<protein>
    <recommendedName>
        <fullName evidence="12">Sphingomyelin phosphodiesterase</fullName>
        <ecNumber evidence="12">3.1.4.12</ecNumber>
    </recommendedName>
</protein>
<keyword evidence="8 14" id="KW-1015">Disulfide bond</keyword>
<dbReference type="InterPro" id="IPR011001">
    <property type="entry name" value="Saposin-like"/>
</dbReference>
<dbReference type="GO" id="GO:0005615">
    <property type="term" value="C:extracellular space"/>
    <property type="evidence" value="ECO:0007669"/>
    <property type="project" value="TreeGrafter"/>
</dbReference>
<dbReference type="GO" id="GO:0046872">
    <property type="term" value="F:metal ion binding"/>
    <property type="evidence" value="ECO:0007669"/>
    <property type="project" value="UniProtKB-KW"/>
</dbReference>
<dbReference type="GO" id="GO:0016798">
    <property type="term" value="F:hydrolase activity, acting on glycosyl bonds"/>
    <property type="evidence" value="ECO:0007669"/>
    <property type="project" value="UniProtKB-KW"/>
</dbReference>
<dbReference type="GO" id="GO:0061750">
    <property type="term" value="F:acid sphingomyelin phosphodiesterase activity"/>
    <property type="evidence" value="ECO:0007669"/>
    <property type="project" value="TreeGrafter"/>
</dbReference>
<feature type="binding site" evidence="13">
    <location>
        <position position="291"/>
    </location>
    <ligand>
        <name>Zn(2+)</name>
        <dbReference type="ChEBI" id="CHEBI:29105"/>
        <label>2</label>
    </ligand>
</feature>
<dbReference type="InterPro" id="IPR011160">
    <property type="entry name" value="Sphingomy_PDE"/>
</dbReference>
<feature type="binding site" evidence="13">
    <location>
        <position position="171"/>
    </location>
    <ligand>
        <name>Zn(2+)</name>
        <dbReference type="ChEBI" id="CHEBI:29105"/>
        <label>1</label>
    </ligand>
</feature>
<name>A0AAF3EEF8_9BILA</name>
<reference evidence="18" key="1">
    <citation type="submission" date="2024-02" db="UniProtKB">
        <authorList>
            <consortium name="WormBaseParasite"/>
        </authorList>
    </citation>
    <scope>IDENTIFICATION</scope>
</reference>
<evidence type="ECO:0000256" key="6">
    <source>
        <dbReference type="ARBA" id="ARBA00022801"/>
    </source>
</evidence>
<dbReference type="GO" id="GO:0005764">
    <property type="term" value="C:lysosome"/>
    <property type="evidence" value="ECO:0007669"/>
    <property type="project" value="TreeGrafter"/>
</dbReference>
<dbReference type="Gene3D" id="1.10.225.10">
    <property type="entry name" value="Saposin-like"/>
    <property type="match status" value="1"/>
</dbReference>
<dbReference type="GO" id="GO:0016020">
    <property type="term" value="C:membrane"/>
    <property type="evidence" value="ECO:0007669"/>
    <property type="project" value="GOC"/>
</dbReference>
<keyword evidence="5 15" id="KW-0732">Signal</keyword>
<accession>A0AAF3EEF8</accession>
<evidence type="ECO:0000313" key="18">
    <source>
        <dbReference type="WBParaSite" id="MBELARI_LOCUS12359"/>
    </source>
</evidence>
<feature type="chain" id="PRO_5042263150" description="Sphingomyelin phosphodiesterase" evidence="15">
    <location>
        <begin position="21"/>
        <end position="589"/>
    </location>
</feature>
<feature type="domain" description="Saposin B-type" evidence="16">
    <location>
        <begin position="50"/>
        <end position="133"/>
    </location>
</feature>
<keyword evidence="3" id="KW-0964">Secreted</keyword>
<dbReference type="SUPFAM" id="SSF56300">
    <property type="entry name" value="Metallo-dependent phosphatases"/>
    <property type="match status" value="1"/>
</dbReference>
<dbReference type="InterPro" id="IPR045473">
    <property type="entry name" value="ASM_C"/>
</dbReference>
<sequence length="589" mass="67414">MRRLFLFIFLFNQVLNIALDVKPNGHKLNKSGLMHKLMDTFNDVSNPSKADINCGLCTVLVDGLQQGIKSNKTDQELFQFVEDFCVNLKIEEPHICKAVVPQFGPEIIFVLTKSKHDVDDICGSLIKGCGNPDNPKTQLWSMTIPGNKPAVKPWPTVANGGQTLRVLHLSDIHIDRLYTPGKESNCTHGGGVANPMCCRPYPDDDLQKPIQIPAGPWGMNENCDIPFQTFANAMKHISETQKLDYIIVTGDMEAHDIWDYTKDKTIANIDNITAVLTSFFPTVPIYQATGNHEGVPMDGMPPHTMEEYDSHSPQWLYNEYAKIWGVHLTQQAISDIQYRASYSVYIQKNLRLISLNTVYCSEWNFFLLLDVVDPDGTLEWLTEQLLDAEQKNEKVHIISHIPAGDDYCLKGWSFNFYDIVNRFEGTIAAMFYGHTHKDDFNVFYENGDPTGRPTHFTWIAPSLTTYSYLNPAYRIYTIDGAYTGSSYTVLEAETYWADVAAANQNGQEPNWQLEYKTKQDYQMTDLSPKSWNELIKRLETDDTLFNKFHTNYYRNPNQAKNCYKEPECRKQFICRVRSARSYDETNFCK</sequence>
<feature type="binding site" evidence="13">
    <location>
        <position position="251"/>
    </location>
    <ligand>
        <name>Zn(2+)</name>
        <dbReference type="ChEBI" id="CHEBI:29105"/>
        <label>2</label>
    </ligand>
</feature>
<evidence type="ECO:0000256" key="8">
    <source>
        <dbReference type="ARBA" id="ARBA00023157"/>
    </source>
</evidence>
<evidence type="ECO:0000256" key="15">
    <source>
        <dbReference type="SAM" id="SignalP"/>
    </source>
</evidence>
<feature type="binding site" evidence="13">
    <location>
        <position position="436"/>
    </location>
    <ligand>
        <name>Zn(2+)</name>
        <dbReference type="ChEBI" id="CHEBI:29105"/>
        <label>1</label>
    </ligand>
</feature>
<dbReference type="Gene3D" id="3.60.21.10">
    <property type="match status" value="1"/>
</dbReference>
<feature type="binding site" evidence="13">
    <location>
        <position position="251"/>
    </location>
    <ligand>
        <name>Zn(2+)</name>
        <dbReference type="ChEBI" id="CHEBI:29105"/>
        <label>1</label>
    </ligand>
</feature>
<comment type="similarity">
    <text evidence="2 12">Belongs to the acid sphingomyelinase family.</text>
</comment>
<dbReference type="GO" id="GO:0046513">
    <property type="term" value="P:ceramide biosynthetic process"/>
    <property type="evidence" value="ECO:0007669"/>
    <property type="project" value="TreeGrafter"/>
</dbReference>
<dbReference type="PANTHER" id="PTHR10340">
    <property type="entry name" value="SPHINGOMYELIN PHOSPHODIESTERASE"/>
    <property type="match status" value="1"/>
</dbReference>
<comment type="cofactor">
    <cofactor evidence="13">
        <name>Zn(2+)</name>
        <dbReference type="ChEBI" id="CHEBI:29105"/>
    </cofactor>
    <text evidence="13">Binds 2 Zn(2+) ions per subunit.</text>
</comment>
<keyword evidence="7 13" id="KW-0862">Zinc</keyword>
<evidence type="ECO:0000256" key="4">
    <source>
        <dbReference type="ARBA" id="ARBA00022723"/>
    </source>
</evidence>
<dbReference type="Proteomes" id="UP000887575">
    <property type="component" value="Unassembled WGS sequence"/>
</dbReference>
<dbReference type="SUPFAM" id="SSF47862">
    <property type="entry name" value="Saposin"/>
    <property type="match status" value="1"/>
</dbReference>
<dbReference type="PIRSF" id="PIRSF000948">
    <property type="entry name" value="Sphingomy_PDE"/>
    <property type="match status" value="1"/>
</dbReference>
<dbReference type="Pfam" id="PF00149">
    <property type="entry name" value="Metallophos"/>
    <property type="match status" value="1"/>
</dbReference>
<evidence type="ECO:0000256" key="3">
    <source>
        <dbReference type="ARBA" id="ARBA00022525"/>
    </source>
</evidence>
<comment type="subcellular location">
    <subcellularLocation>
        <location evidence="1">Secreted</location>
    </subcellularLocation>
</comment>
<evidence type="ECO:0000256" key="2">
    <source>
        <dbReference type="ARBA" id="ARBA00008234"/>
    </source>
</evidence>
<evidence type="ECO:0000256" key="9">
    <source>
        <dbReference type="ARBA" id="ARBA00023180"/>
    </source>
</evidence>
<dbReference type="InterPro" id="IPR041805">
    <property type="entry name" value="ASMase/PPN1_MPP"/>
</dbReference>
<dbReference type="SMART" id="SM00741">
    <property type="entry name" value="SapB"/>
    <property type="match status" value="1"/>
</dbReference>
<evidence type="ECO:0000256" key="13">
    <source>
        <dbReference type="PIRSR" id="PIRSR000948-1"/>
    </source>
</evidence>
<evidence type="ECO:0000256" key="7">
    <source>
        <dbReference type="ARBA" id="ARBA00022833"/>
    </source>
</evidence>
<comment type="function">
    <text evidence="12">Converts sphingomyelin to ceramide.</text>
</comment>
<dbReference type="PANTHER" id="PTHR10340:SF54">
    <property type="entry name" value="SPHINGOMYELIN PHOSPHODIESTERASE 2"/>
    <property type="match status" value="1"/>
</dbReference>
<dbReference type="WBParaSite" id="MBELARI_LOCUS12359">
    <property type="protein sequence ID" value="MBELARI_LOCUS12359"/>
    <property type="gene ID" value="MBELARI_LOCUS12359"/>
</dbReference>
<evidence type="ECO:0000256" key="14">
    <source>
        <dbReference type="PIRSR" id="PIRSR000948-2"/>
    </source>
</evidence>
<feature type="disulfide bond" evidence="14">
    <location>
        <begin position="54"/>
        <end position="129"/>
    </location>
</feature>
<evidence type="ECO:0000313" key="17">
    <source>
        <dbReference type="Proteomes" id="UP000887575"/>
    </source>
</evidence>
<keyword evidence="17" id="KW-1185">Reference proteome</keyword>
<keyword evidence="6 12" id="KW-0378">Hydrolase</keyword>
<evidence type="ECO:0000256" key="10">
    <source>
        <dbReference type="ARBA" id="ARBA00023295"/>
    </source>
</evidence>
<evidence type="ECO:0000256" key="5">
    <source>
        <dbReference type="ARBA" id="ARBA00022729"/>
    </source>
</evidence>
<feature type="disulfide bond" evidence="14">
    <location>
        <begin position="574"/>
        <end position="588"/>
    </location>
</feature>
<keyword evidence="9" id="KW-0325">Glycoprotein</keyword>
<feature type="disulfide bond" evidence="14">
    <location>
        <begin position="186"/>
        <end position="197"/>
    </location>
</feature>
<evidence type="ECO:0000256" key="11">
    <source>
        <dbReference type="ARBA" id="ARBA00047268"/>
    </source>
</evidence>
<feature type="signal peptide" evidence="15">
    <location>
        <begin position="1"/>
        <end position="20"/>
    </location>
</feature>
<proteinExistence type="inferred from homology"/>
<comment type="catalytic activity">
    <reaction evidence="11">
        <text>a sphingomyelin + H2O = phosphocholine + an N-acylsphing-4-enine + H(+)</text>
        <dbReference type="Rhea" id="RHEA:19253"/>
        <dbReference type="ChEBI" id="CHEBI:15377"/>
        <dbReference type="ChEBI" id="CHEBI:15378"/>
        <dbReference type="ChEBI" id="CHEBI:17636"/>
        <dbReference type="ChEBI" id="CHEBI:52639"/>
        <dbReference type="ChEBI" id="CHEBI:295975"/>
        <dbReference type="EC" id="3.1.4.12"/>
    </reaction>
    <physiologicalReaction direction="left-to-right" evidence="11">
        <dbReference type="Rhea" id="RHEA:19254"/>
    </physiologicalReaction>
</comment>
<feature type="disulfide bond" evidence="14">
    <location>
        <begin position="360"/>
        <end position="408"/>
    </location>
</feature>
<evidence type="ECO:0000256" key="1">
    <source>
        <dbReference type="ARBA" id="ARBA00004613"/>
    </source>
</evidence>
<dbReference type="InterPro" id="IPR008139">
    <property type="entry name" value="SaposinB_dom"/>
</dbReference>
<evidence type="ECO:0000259" key="16">
    <source>
        <dbReference type="PROSITE" id="PS50015"/>
    </source>
</evidence>
<keyword evidence="10 12" id="KW-0326">Glycosidase</keyword>
<dbReference type="CDD" id="cd00842">
    <property type="entry name" value="MPP_ASMase"/>
    <property type="match status" value="1"/>
</dbReference>
<feature type="disulfide bond" evidence="14">
    <location>
        <begin position="57"/>
        <end position="122"/>
    </location>
</feature>
<organism evidence="17 18">
    <name type="scientific">Mesorhabditis belari</name>
    <dbReference type="NCBI Taxonomy" id="2138241"/>
    <lineage>
        <taxon>Eukaryota</taxon>
        <taxon>Metazoa</taxon>
        <taxon>Ecdysozoa</taxon>
        <taxon>Nematoda</taxon>
        <taxon>Chromadorea</taxon>
        <taxon>Rhabditida</taxon>
        <taxon>Rhabditina</taxon>
        <taxon>Rhabditomorpha</taxon>
        <taxon>Rhabditoidea</taxon>
        <taxon>Rhabditidae</taxon>
        <taxon>Mesorhabditinae</taxon>
        <taxon>Mesorhabditis</taxon>
    </lineage>
</organism>
<dbReference type="InterPro" id="IPR004843">
    <property type="entry name" value="Calcineurin-like_PHP"/>
</dbReference>
<keyword evidence="4 13" id="KW-0479">Metal-binding</keyword>
<dbReference type="GO" id="GO:0006685">
    <property type="term" value="P:sphingomyelin catabolic process"/>
    <property type="evidence" value="ECO:0007669"/>
    <property type="project" value="UniProtKB-UniRule"/>
</dbReference>